<reference evidence="1 2" key="1">
    <citation type="submission" date="2014-01" db="EMBL/GenBank/DDBJ databases">
        <authorList>
            <person name="Zhang G."/>
            <person name="Jin J."/>
            <person name="Li Z.J."/>
            <person name="Wang S.W."/>
            <person name="Chen S.J."/>
            <person name="Wang S.M."/>
            <person name="Wang X.T."/>
            <person name="Li Y.H."/>
            <person name="Wang J."/>
            <person name="Yang C.K."/>
            <person name="Wang L."/>
        </authorList>
    </citation>
    <scope>NUCLEOTIDE SEQUENCE [LARGE SCALE GENOMIC DNA]</scope>
</reference>
<dbReference type="KEGG" id="vg:19485159"/>
<dbReference type="RefSeq" id="YP_009030110.1">
    <property type="nucleotide sequence ID" value="NC_024121.1"/>
</dbReference>
<evidence type="ECO:0000313" key="1">
    <source>
        <dbReference type="EMBL" id="AHY25310.1"/>
    </source>
</evidence>
<name>A0A023W4Y6_9CAUD</name>
<dbReference type="Proteomes" id="UP000024445">
    <property type="component" value="Segment"/>
</dbReference>
<proteinExistence type="predicted"/>
<accession>A0A023W4Y6</accession>
<sequence>MIVQCKISHLKNDTFFTTVETNEDYVLLFKNKMVLIGPSGRDIPSYMEGKPYTPAWYSKNALVIADSSRVRTRFQRFFGLNK</sequence>
<evidence type="ECO:0000313" key="2">
    <source>
        <dbReference type="Proteomes" id="UP000024445"/>
    </source>
</evidence>
<dbReference type="EMBL" id="KJ025957">
    <property type="protein sequence ID" value="AHY25310.1"/>
    <property type="molecule type" value="Genomic_DNA"/>
</dbReference>
<gene>
    <name evidence="1" type="ORF">PS2_063</name>
</gene>
<dbReference type="GeneID" id="19485159"/>
<protein>
    <submittedName>
        <fullName evidence="1">Uncharacterized protein</fullName>
    </submittedName>
</protein>
<keyword evidence="2" id="KW-1185">Reference proteome</keyword>
<organism evidence="1 2">
    <name type="scientific">Serratia phage PS2</name>
    <dbReference type="NCBI Taxonomy" id="1481112"/>
    <lineage>
        <taxon>Viruses</taxon>
        <taxon>Duplodnaviria</taxon>
        <taxon>Heunggongvirae</taxon>
        <taxon>Uroviricota</taxon>
        <taxon>Caudoviricetes</taxon>
        <taxon>Muldoonvirus</taxon>
        <taxon>Muldoonvirus PS2</taxon>
    </lineage>
</organism>